<dbReference type="EMBL" id="CP045929">
    <property type="protein sequence ID" value="QGK68923.1"/>
    <property type="molecule type" value="Genomic_DNA"/>
</dbReference>
<gene>
    <name evidence="4" type="ORF">GIY23_04665</name>
</gene>
<dbReference type="InterPro" id="IPR014001">
    <property type="entry name" value="Helicase_ATP-bd"/>
</dbReference>
<dbReference type="InterPro" id="IPR038718">
    <property type="entry name" value="SNF2-like_sf"/>
</dbReference>
<evidence type="ECO:0000259" key="2">
    <source>
        <dbReference type="PROSITE" id="PS51192"/>
    </source>
</evidence>
<evidence type="ECO:0000313" key="4">
    <source>
        <dbReference type="EMBL" id="QGK68923.1"/>
    </source>
</evidence>
<feature type="domain" description="Helicase C-terminal" evidence="3">
    <location>
        <begin position="546"/>
        <end position="703"/>
    </location>
</feature>
<dbReference type="InterPro" id="IPR001650">
    <property type="entry name" value="Helicase_C-like"/>
</dbReference>
<sequence>MGEPPQDTPRAAATVQPSQAASVLAAARSFRDAATWFLAEPARLRERAQEQYRALRHWAVHQRLSAMPVEKLRDAGTGGLRIGNLRKAGYDSVGAVAAARPEHLLAVPGVGQATAQHAQQAAWNLAEAAEREMVVRLDPDARPSAQTELIGTLRALQVAEHEVSEQGHTTRAALDEVEALGPLARRATHKARMFFARRRKKDEALSALGRLDTLLAEPRVADINAAFRRVAASTETRDPNSLWLDYEHRAAAYNTKLAELAGSSAEPGGSATGHIPTELEREIRAVPLDTSLLTVTLRGYQDFGAKYAISREKSILGDEMGLGKTIQALATMAHIAAHGRRHFLVVCPASVVMNWADETARHSKLKPYTLHGTMRQHVIRTWLREGGVAVTTFETLQRLRGLDEVRVGLLVVDEAHYVKNPDAKRSRAVADAGSRAERTLFLTGTPMENKVEEFRNLVDYLQPAVAAKVSVQDTLAGATAFRRAVAPVYLRRNQDDVLTELPDKLELEDWVELGPADHAAYRSAVQRSNFMAMRQAAYQTGLQSAKIERLREIVEESRENGWKVIVFSYFLDVLQTVQQAVGEAAMSQPLTGALGPNEKQALVAEFGNRDGHAVLASQITAGGVGLNIQAASVVILAEPQLKPSTENQAIARAHRMGQTRKVHVHRLLAKDTVDQRLMEVLEGKARLFDAYARESAAKLADPAAVDRSYLNADLLHDADVPVDRRIVQVERQRLGLD</sequence>
<dbReference type="PROSITE" id="PS51192">
    <property type="entry name" value="HELICASE_ATP_BIND_1"/>
    <property type="match status" value="1"/>
</dbReference>
<dbReference type="InterPro" id="IPR027417">
    <property type="entry name" value="P-loop_NTPase"/>
</dbReference>
<organism evidence="4 5">
    <name type="scientific">Allosaccharopolyspora coralli</name>
    <dbReference type="NCBI Taxonomy" id="2665642"/>
    <lineage>
        <taxon>Bacteria</taxon>
        <taxon>Bacillati</taxon>
        <taxon>Actinomycetota</taxon>
        <taxon>Actinomycetes</taxon>
        <taxon>Pseudonocardiales</taxon>
        <taxon>Pseudonocardiaceae</taxon>
        <taxon>Allosaccharopolyspora</taxon>
    </lineage>
</organism>
<keyword evidence="5" id="KW-1185">Reference proteome</keyword>
<dbReference type="RefSeq" id="WP_154075526.1">
    <property type="nucleotide sequence ID" value="NZ_CP045929.1"/>
</dbReference>
<dbReference type="Gene3D" id="3.40.50.10810">
    <property type="entry name" value="Tandem AAA-ATPase domain"/>
    <property type="match status" value="1"/>
</dbReference>
<proteinExistence type="predicted"/>
<dbReference type="Gene3D" id="3.40.50.300">
    <property type="entry name" value="P-loop containing nucleotide triphosphate hydrolases"/>
    <property type="match status" value="1"/>
</dbReference>
<dbReference type="Proteomes" id="UP000371041">
    <property type="component" value="Chromosome"/>
</dbReference>
<keyword evidence="4" id="KW-0347">Helicase</keyword>
<evidence type="ECO:0000259" key="3">
    <source>
        <dbReference type="PROSITE" id="PS51194"/>
    </source>
</evidence>
<dbReference type="PANTHER" id="PTHR10799">
    <property type="entry name" value="SNF2/RAD54 HELICASE FAMILY"/>
    <property type="match status" value="1"/>
</dbReference>
<dbReference type="SUPFAM" id="SSF52540">
    <property type="entry name" value="P-loop containing nucleoside triphosphate hydrolases"/>
    <property type="match status" value="2"/>
</dbReference>
<dbReference type="CDD" id="cd18793">
    <property type="entry name" value="SF2_C_SNF"/>
    <property type="match status" value="1"/>
</dbReference>
<dbReference type="AlphaFoldDB" id="A0A5Q3Q3K8"/>
<dbReference type="KEGG" id="sace:GIY23_04665"/>
<dbReference type="Pfam" id="PF00176">
    <property type="entry name" value="SNF2-rel_dom"/>
    <property type="match status" value="1"/>
</dbReference>
<reference evidence="5" key="1">
    <citation type="submission" date="2019-11" db="EMBL/GenBank/DDBJ databases">
        <title>The complete genome sequence of Saccharopolyspora sp. E2A.</title>
        <authorList>
            <person name="Zhang G."/>
        </authorList>
    </citation>
    <scope>NUCLEOTIDE SEQUENCE [LARGE SCALE GENOMIC DNA]</scope>
    <source>
        <strain evidence="5">E2A</strain>
    </source>
</reference>
<dbReference type="Gene3D" id="1.10.150.20">
    <property type="entry name" value="5' to 3' exonuclease, C-terminal subdomain"/>
    <property type="match status" value="1"/>
</dbReference>
<dbReference type="InterPro" id="IPR000330">
    <property type="entry name" value="SNF2_N"/>
</dbReference>
<keyword evidence="4" id="KW-0547">Nucleotide-binding</keyword>
<accession>A0A5Q3Q3K8</accession>
<keyword evidence="4" id="KW-0067">ATP-binding</keyword>
<dbReference type="CDD" id="cd17919">
    <property type="entry name" value="DEXHc_Snf"/>
    <property type="match status" value="1"/>
</dbReference>
<evidence type="ECO:0000313" key="5">
    <source>
        <dbReference type="Proteomes" id="UP000371041"/>
    </source>
</evidence>
<keyword evidence="1" id="KW-0378">Hydrolase</keyword>
<dbReference type="InterPro" id="IPR049730">
    <property type="entry name" value="SNF2/RAD54-like_C"/>
</dbReference>
<dbReference type="PROSITE" id="PS51194">
    <property type="entry name" value="HELICASE_CTER"/>
    <property type="match status" value="1"/>
</dbReference>
<dbReference type="SMART" id="SM00490">
    <property type="entry name" value="HELICc"/>
    <property type="match status" value="1"/>
</dbReference>
<name>A0A5Q3Q3K8_9PSEU</name>
<dbReference type="GO" id="GO:0005524">
    <property type="term" value="F:ATP binding"/>
    <property type="evidence" value="ECO:0007669"/>
    <property type="project" value="InterPro"/>
</dbReference>
<evidence type="ECO:0000256" key="1">
    <source>
        <dbReference type="ARBA" id="ARBA00022801"/>
    </source>
</evidence>
<feature type="domain" description="Helicase ATP-binding" evidence="2">
    <location>
        <begin position="305"/>
        <end position="464"/>
    </location>
</feature>
<dbReference type="GO" id="GO:0004386">
    <property type="term" value="F:helicase activity"/>
    <property type="evidence" value="ECO:0007669"/>
    <property type="project" value="UniProtKB-KW"/>
</dbReference>
<dbReference type="SMART" id="SM00487">
    <property type="entry name" value="DEXDc"/>
    <property type="match status" value="1"/>
</dbReference>
<dbReference type="GO" id="GO:0016787">
    <property type="term" value="F:hydrolase activity"/>
    <property type="evidence" value="ECO:0007669"/>
    <property type="project" value="UniProtKB-KW"/>
</dbReference>
<protein>
    <submittedName>
        <fullName evidence="4">ATP-dependent helicase</fullName>
    </submittedName>
</protein>
<dbReference type="Pfam" id="PF00271">
    <property type="entry name" value="Helicase_C"/>
    <property type="match status" value="1"/>
</dbReference>